<protein>
    <submittedName>
        <fullName evidence="6">ABC transporter ATP-binding protein</fullName>
    </submittedName>
</protein>
<dbReference type="InterPro" id="IPR050763">
    <property type="entry name" value="ABC_transporter_ATP-binding"/>
</dbReference>
<gene>
    <name evidence="6" type="ORF">ENI34_04955</name>
</gene>
<keyword evidence="2" id="KW-0813">Transport</keyword>
<name>A0A9C9JZU8_UNCW3</name>
<organism evidence="6 7">
    <name type="scientific">candidate division WOR-3 bacterium</name>
    <dbReference type="NCBI Taxonomy" id="2052148"/>
    <lineage>
        <taxon>Bacteria</taxon>
        <taxon>Bacteria division WOR-3</taxon>
    </lineage>
</organism>
<evidence type="ECO:0000256" key="2">
    <source>
        <dbReference type="ARBA" id="ARBA00022448"/>
    </source>
</evidence>
<dbReference type="EMBL" id="DRIG01000055">
    <property type="protein sequence ID" value="HEC78477.1"/>
    <property type="molecule type" value="Genomic_DNA"/>
</dbReference>
<dbReference type="PROSITE" id="PS50893">
    <property type="entry name" value="ABC_TRANSPORTER_2"/>
    <property type="match status" value="1"/>
</dbReference>
<dbReference type="Gene3D" id="3.40.50.300">
    <property type="entry name" value="P-loop containing nucleotide triphosphate hydrolases"/>
    <property type="match status" value="1"/>
</dbReference>
<dbReference type="Proteomes" id="UP000885826">
    <property type="component" value="Unassembled WGS sequence"/>
</dbReference>
<evidence type="ECO:0000256" key="3">
    <source>
        <dbReference type="ARBA" id="ARBA00022741"/>
    </source>
</evidence>
<sequence>MNILECRGLCKIYKTRKQKIKAVDNVWFSIRKGEIAGLLGPNGAGKTTTIKCLCRLLNPTSGEISIYGTDVIKHPRFAFEKIAAVLEGNRNVYWRMSTKENLRLFAGLHGYSARQVKTQIEELVDLFGLREKINTEARFLSRGMQQKLAIACALIKNTDILLLDEPTLGLDVEATYEVRNLLKQNVAAQGKTILLSSHNMGVVEHLCERVIIINQGNIIADEKIEKIKEFFKVNTYKFEIKGEIDDTLKAEFSNKFLGAKFVKDKTKTAIYIDLKDSMRIYEVLDILRKQNIKLLNLQSTEPDFEKIYLKLVKDEK</sequence>
<dbReference type="SMART" id="SM00382">
    <property type="entry name" value="AAA"/>
    <property type="match status" value="1"/>
</dbReference>
<accession>A0A9C9JZU8</accession>
<evidence type="ECO:0000256" key="4">
    <source>
        <dbReference type="ARBA" id="ARBA00022840"/>
    </source>
</evidence>
<feature type="domain" description="ABC transporter" evidence="5">
    <location>
        <begin position="4"/>
        <end position="240"/>
    </location>
</feature>
<dbReference type="GO" id="GO:0016887">
    <property type="term" value="F:ATP hydrolysis activity"/>
    <property type="evidence" value="ECO:0007669"/>
    <property type="project" value="InterPro"/>
</dbReference>
<dbReference type="InterPro" id="IPR003593">
    <property type="entry name" value="AAA+_ATPase"/>
</dbReference>
<dbReference type="GO" id="GO:0005524">
    <property type="term" value="F:ATP binding"/>
    <property type="evidence" value="ECO:0007669"/>
    <property type="project" value="UniProtKB-KW"/>
</dbReference>
<dbReference type="CDD" id="cd03230">
    <property type="entry name" value="ABC_DR_subfamily_A"/>
    <property type="match status" value="1"/>
</dbReference>
<reference evidence="6" key="1">
    <citation type="journal article" date="2020" name="mSystems">
        <title>Genome- and Community-Level Interaction Insights into Carbon Utilization and Element Cycling Functions of Hydrothermarchaeota in Hydrothermal Sediment.</title>
        <authorList>
            <person name="Zhou Z."/>
            <person name="Liu Y."/>
            <person name="Xu W."/>
            <person name="Pan J."/>
            <person name="Luo Z.H."/>
            <person name="Li M."/>
        </authorList>
    </citation>
    <scope>NUCLEOTIDE SEQUENCE</scope>
    <source>
        <strain evidence="6">HyVt-388</strain>
    </source>
</reference>
<evidence type="ECO:0000313" key="7">
    <source>
        <dbReference type="Proteomes" id="UP000885826"/>
    </source>
</evidence>
<dbReference type="Pfam" id="PF00005">
    <property type="entry name" value="ABC_tran"/>
    <property type="match status" value="1"/>
</dbReference>
<dbReference type="SUPFAM" id="SSF52540">
    <property type="entry name" value="P-loop containing nucleoside triphosphate hydrolases"/>
    <property type="match status" value="1"/>
</dbReference>
<evidence type="ECO:0000313" key="6">
    <source>
        <dbReference type="EMBL" id="HEC78477.1"/>
    </source>
</evidence>
<dbReference type="InterPro" id="IPR003439">
    <property type="entry name" value="ABC_transporter-like_ATP-bd"/>
</dbReference>
<evidence type="ECO:0000259" key="5">
    <source>
        <dbReference type="PROSITE" id="PS50893"/>
    </source>
</evidence>
<evidence type="ECO:0000256" key="1">
    <source>
        <dbReference type="ARBA" id="ARBA00005417"/>
    </source>
</evidence>
<keyword evidence="3" id="KW-0547">Nucleotide-binding</keyword>
<dbReference type="AlphaFoldDB" id="A0A9C9JZU8"/>
<comment type="caution">
    <text evidence="6">The sequence shown here is derived from an EMBL/GenBank/DDBJ whole genome shotgun (WGS) entry which is preliminary data.</text>
</comment>
<dbReference type="InterPro" id="IPR027417">
    <property type="entry name" value="P-loop_NTPase"/>
</dbReference>
<comment type="similarity">
    <text evidence="1">Belongs to the ABC transporter superfamily.</text>
</comment>
<dbReference type="PANTHER" id="PTHR42711">
    <property type="entry name" value="ABC TRANSPORTER ATP-BINDING PROTEIN"/>
    <property type="match status" value="1"/>
</dbReference>
<dbReference type="PANTHER" id="PTHR42711:SF5">
    <property type="entry name" value="ABC TRANSPORTER ATP-BINDING PROTEIN NATA"/>
    <property type="match status" value="1"/>
</dbReference>
<keyword evidence="4 6" id="KW-0067">ATP-binding</keyword>
<proteinExistence type="inferred from homology"/>